<reference evidence="1 2" key="1">
    <citation type="submission" date="2016-04" db="EMBL/GenBank/DDBJ databases">
        <title>A degradative enzymes factory behind the ericoid mycorrhizal symbiosis.</title>
        <authorList>
            <consortium name="DOE Joint Genome Institute"/>
            <person name="Martino E."/>
            <person name="Morin E."/>
            <person name="Grelet G."/>
            <person name="Kuo A."/>
            <person name="Kohler A."/>
            <person name="Daghino S."/>
            <person name="Barry K."/>
            <person name="Choi C."/>
            <person name="Cichocki N."/>
            <person name="Clum A."/>
            <person name="Copeland A."/>
            <person name="Hainaut M."/>
            <person name="Haridas S."/>
            <person name="Labutti K."/>
            <person name="Lindquist E."/>
            <person name="Lipzen A."/>
            <person name="Khouja H.-R."/>
            <person name="Murat C."/>
            <person name="Ohm R."/>
            <person name="Olson A."/>
            <person name="Spatafora J."/>
            <person name="Veneault-Fourrey C."/>
            <person name="Henrissat B."/>
            <person name="Grigoriev I."/>
            <person name="Martin F."/>
            <person name="Perotto S."/>
        </authorList>
    </citation>
    <scope>NUCLEOTIDE SEQUENCE [LARGE SCALE GENOMIC DNA]</scope>
    <source>
        <strain evidence="1 2">F</strain>
    </source>
</reference>
<organism evidence="1 2">
    <name type="scientific">Hyaloscypha variabilis (strain UAMH 11265 / GT02V1 / F)</name>
    <name type="common">Meliniomyces variabilis</name>
    <dbReference type="NCBI Taxonomy" id="1149755"/>
    <lineage>
        <taxon>Eukaryota</taxon>
        <taxon>Fungi</taxon>
        <taxon>Dikarya</taxon>
        <taxon>Ascomycota</taxon>
        <taxon>Pezizomycotina</taxon>
        <taxon>Leotiomycetes</taxon>
        <taxon>Helotiales</taxon>
        <taxon>Hyaloscyphaceae</taxon>
        <taxon>Hyaloscypha</taxon>
        <taxon>Hyaloscypha variabilis</taxon>
    </lineage>
</organism>
<accession>A0A2J6S3J0</accession>
<dbReference type="EMBL" id="KZ613940">
    <property type="protein sequence ID" value="PMD45333.1"/>
    <property type="molecule type" value="Genomic_DNA"/>
</dbReference>
<protein>
    <submittedName>
        <fullName evidence="1">Uncharacterized protein</fullName>
    </submittedName>
</protein>
<evidence type="ECO:0000313" key="2">
    <source>
        <dbReference type="Proteomes" id="UP000235786"/>
    </source>
</evidence>
<dbReference type="Proteomes" id="UP000235786">
    <property type="component" value="Unassembled WGS sequence"/>
</dbReference>
<sequence length="180" mass="20461">MILDSNSTSTTVNFDLFRKIILEDPRLLHSIWPGTKLQASVPVLKGSSNEMAPDQMSRLPYHRRYDGSHAIYSCFEQQDSRKCTPSLVFCRWQERLSRLLCLALLARQAREDILPSEDLSSTHRMFDLERWSNVHRHKFACTARCTGSSWSLLASSLGRDVEDTGLHEPVSNPCADVHAS</sequence>
<proteinExistence type="predicted"/>
<name>A0A2J6S3J0_HYAVF</name>
<keyword evidence="2" id="KW-1185">Reference proteome</keyword>
<evidence type="ECO:0000313" key="1">
    <source>
        <dbReference type="EMBL" id="PMD45333.1"/>
    </source>
</evidence>
<gene>
    <name evidence="1" type="ORF">L207DRAFT_253425</name>
</gene>
<dbReference type="AlphaFoldDB" id="A0A2J6S3J0"/>